<protein>
    <submittedName>
        <fullName evidence="2">DUF1217 domain-containing protein</fullName>
    </submittedName>
</protein>
<feature type="domain" description="Flagellar hook protein FlgE D2" evidence="1">
    <location>
        <begin position="157"/>
        <end position="281"/>
    </location>
</feature>
<dbReference type="Proteomes" id="UP001516351">
    <property type="component" value="Unassembled WGS sequence"/>
</dbReference>
<name>A0ABX2P5S5_9PROT</name>
<dbReference type="RefSeq" id="WP_267312166.1">
    <property type="nucleotide sequence ID" value="NZ_JABXXV010000005.1"/>
</dbReference>
<dbReference type="InterPro" id="IPR011491">
    <property type="entry name" value="FlgE_D2"/>
</dbReference>
<dbReference type="SUPFAM" id="SSF117143">
    <property type="entry name" value="Flagellar hook protein flgE"/>
    <property type="match status" value="1"/>
</dbReference>
<dbReference type="Pfam" id="PF06748">
    <property type="entry name" value="DUF1217"/>
    <property type="match status" value="2"/>
</dbReference>
<dbReference type="InterPro" id="IPR023157">
    <property type="entry name" value="AGR-C-984p-like_sf"/>
</dbReference>
<proteinExistence type="predicted"/>
<dbReference type="InterPro" id="IPR037925">
    <property type="entry name" value="FlgE/F/G-like"/>
</dbReference>
<evidence type="ECO:0000313" key="3">
    <source>
        <dbReference type="Proteomes" id="UP001516351"/>
    </source>
</evidence>
<sequence length="582" mass="60789">MAITNVSPVASYLSAIKDESLAASNYAKTDIVTKQAVAAFEKKASGITSADALLKDYSSLQIVLGAFGMSQYSNATALIKDLLTQDPTSSTSLARTSQNATWLAFADAFAVWGKNKGSSSQTTFINGSGSTALSTTYTPTNTLTMAATLPSANAKGQSYTSPSVTAYDDLSAPHQVALKWLQSSSDPLSWSVSAYDADGNALVATNAFQVTFNSDGTLASATNTLTGKAIAASASGGLSLPITLNDAEGSGQSVSVAIGTVGTASGVAMAGNSYQTSSSSEAVSLQNVNSSITTLTMPSATLGTLGGTGQTYVTAPFDPAQSTNDANNVSLGRTYLSVKWAQDPSSPDSWNAYIIDPYGSNVSSTLISVGFDDSGNLLQVNGQYSHDIPTLKATVNGVQYAVSIQPPQLSTSSQPAQTVLMTDSTVKSTVNGVSVAQIVSDYEKQQFETNDDNTDNGVGNALYFTRKMASVTSINQLMSDSTLLKVVETVSGYDPSTFGALDYNQQLRMLTSKIDFTKLKTPAQIQKYAEQYLTMLQINPQPVDTPSNMLDLFGGDTSKQGILALFDDNSSSSSASVYSALF</sequence>
<organism evidence="2 3">
    <name type="scientific">Asaia spathodeae</name>
    <dbReference type="NCBI Taxonomy" id="657016"/>
    <lineage>
        <taxon>Bacteria</taxon>
        <taxon>Pseudomonadati</taxon>
        <taxon>Pseudomonadota</taxon>
        <taxon>Alphaproteobacteria</taxon>
        <taxon>Acetobacterales</taxon>
        <taxon>Acetobacteraceae</taxon>
        <taxon>Asaia</taxon>
    </lineage>
</organism>
<dbReference type="InterPro" id="IPR010626">
    <property type="entry name" value="DUF1217"/>
</dbReference>
<accession>A0ABX2P5S5</accession>
<evidence type="ECO:0000313" key="2">
    <source>
        <dbReference type="EMBL" id="NVN47286.1"/>
    </source>
</evidence>
<dbReference type="Pfam" id="PF07559">
    <property type="entry name" value="FlgE_D2"/>
    <property type="match status" value="1"/>
</dbReference>
<comment type="caution">
    <text evidence="2">The sequence shown here is derived from an EMBL/GenBank/DDBJ whole genome shotgun (WGS) entry which is preliminary data.</text>
</comment>
<reference evidence="2 3" key="1">
    <citation type="submission" date="2020-06" db="EMBL/GenBank/DDBJ databases">
        <title>Synonyms of Asaia species.</title>
        <authorList>
            <person name="Sombolestani A."/>
        </authorList>
    </citation>
    <scope>NUCLEOTIDE SEQUENCE [LARGE SCALE GENOMIC DNA]</scope>
    <source>
        <strain evidence="2 3">LMG 27047</strain>
    </source>
</reference>
<dbReference type="EMBL" id="JABXXV010000005">
    <property type="protein sequence ID" value="NVN47286.1"/>
    <property type="molecule type" value="Genomic_DNA"/>
</dbReference>
<keyword evidence="3" id="KW-1185">Reference proteome</keyword>
<evidence type="ECO:0000259" key="1">
    <source>
        <dbReference type="Pfam" id="PF07559"/>
    </source>
</evidence>
<gene>
    <name evidence="2" type="ORF">HW542_10750</name>
</gene>
<dbReference type="SUPFAM" id="SSF158837">
    <property type="entry name" value="AGR C 984p-like"/>
    <property type="match status" value="1"/>
</dbReference>
<dbReference type="Gene3D" id="1.10.3700.10">
    <property type="entry name" value="AGR C 984p-like"/>
    <property type="match status" value="2"/>
</dbReference>